<dbReference type="Proteomes" id="UP000003477">
    <property type="component" value="Unassembled WGS sequence"/>
</dbReference>
<sequence>MGMVISGAIDLPSGPSIVLVQLFGFLVVALWCRQS</sequence>
<dbReference type="AlphaFoldDB" id="G5JAE9"/>
<evidence type="ECO:0000256" key="1">
    <source>
        <dbReference type="SAM" id="Phobius"/>
    </source>
</evidence>
<comment type="caution">
    <text evidence="2">The sequence shown here is derived from an EMBL/GenBank/DDBJ whole genome shotgun (WGS) entry which is preliminary data.</text>
</comment>
<keyword evidence="1" id="KW-0472">Membrane</keyword>
<dbReference type="EMBL" id="AESD01000663">
    <property type="protein sequence ID" value="EHJ10845.1"/>
    <property type="molecule type" value="Genomic_DNA"/>
</dbReference>
<name>G5JAE9_CROWT</name>
<protein>
    <submittedName>
        <fullName evidence="2">ABC transporter permease protein</fullName>
    </submittedName>
</protein>
<organism evidence="2 3">
    <name type="scientific">Crocosphaera watsonii WH 0003</name>
    <dbReference type="NCBI Taxonomy" id="423471"/>
    <lineage>
        <taxon>Bacteria</taxon>
        <taxon>Bacillati</taxon>
        <taxon>Cyanobacteriota</taxon>
        <taxon>Cyanophyceae</taxon>
        <taxon>Oscillatoriophycideae</taxon>
        <taxon>Chroococcales</taxon>
        <taxon>Aphanothecaceae</taxon>
        <taxon>Crocosphaera</taxon>
    </lineage>
</organism>
<accession>G5JAE9</accession>
<keyword evidence="1" id="KW-0812">Transmembrane</keyword>
<reference evidence="2 3" key="1">
    <citation type="journal article" date="2011" name="Front. Microbiol.">
        <title>Two Strains of Crocosphaera watsonii with Highly Conserved Genomes are Distinguished by Strain-Specific Features.</title>
        <authorList>
            <person name="Bench S.R."/>
            <person name="Ilikchyan I.N."/>
            <person name="Tripp H.J."/>
            <person name="Zehr J.P."/>
        </authorList>
    </citation>
    <scope>NUCLEOTIDE SEQUENCE [LARGE SCALE GENOMIC DNA]</scope>
    <source>
        <strain evidence="2 3">WH 0003</strain>
    </source>
</reference>
<evidence type="ECO:0000313" key="3">
    <source>
        <dbReference type="Proteomes" id="UP000003477"/>
    </source>
</evidence>
<evidence type="ECO:0000313" key="2">
    <source>
        <dbReference type="EMBL" id="EHJ10845.1"/>
    </source>
</evidence>
<keyword evidence="1" id="KW-1133">Transmembrane helix</keyword>
<proteinExistence type="predicted"/>
<feature type="transmembrane region" description="Helical" evidence="1">
    <location>
        <begin position="12"/>
        <end position="32"/>
    </location>
</feature>
<gene>
    <name evidence="2" type="ORF">CWATWH0003_4413</name>
</gene>